<sequence>MVGVGHAIALNENVGGALDLVERGAIPVVAGGTEEPEACHSALRLSRLRIQNAANSAGTPTDCAELQILIEVEQSRATDNTGQATLHAKSNSTGTPGPDRHGGLVSPS</sequence>
<dbReference type="EMBL" id="BMSZ01000033">
    <property type="protein sequence ID" value="GGS82966.1"/>
    <property type="molecule type" value="Genomic_DNA"/>
</dbReference>
<accession>A0ABQ2TP56</accession>
<proteinExistence type="predicted"/>
<gene>
    <name evidence="2" type="ORF">GCM10010253_66930</name>
</gene>
<protein>
    <submittedName>
        <fullName evidence="2">Uncharacterized protein</fullName>
    </submittedName>
</protein>
<reference evidence="3" key="1">
    <citation type="journal article" date="2019" name="Int. J. Syst. Evol. Microbiol.">
        <title>The Global Catalogue of Microorganisms (GCM) 10K type strain sequencing project: providing services to taxonomists for standard genome sequencing and annotation.</title>
        <authorList>
            <consortium name="The Broad Institute Genomics Platform"/>
            <consortium name="The Broad Institute Genome Sequencing Center for Infectious Disease"/>
            <person name="Wu L."/>
            <person name="Ma J."/>
        </authorList>
    </citation>
    <scope>NUCLEOTIDE SEQUENCE [LARGE SCALE GENOMIC DNA]</scope>
    <source>
        <strain evidence="3">JCM 4350</strain>
    </source>
</reference>
<feature type="compositionally biased region" description="Polar residues" evidence="1">
    <location>
        <begin position="78"/>
        <end position="95"/>
    </location>
</feature>
<feature type="region of interest" description="Disordered" evidence="1">
    <location>
        <begin position="78"/>
        <end position="108"/>
    </location>
</feature>
<evidence type="ECO:0000256" key="1">
    <source>
        <dbReference type="SAM" id="MobiDB-lite"/>
    </source>
</evidence>
<evidence type="ECO:0000313" key="3">
    <source>
        <dbReference type="Proteomes" id="UP000659767"/>
    </source>
</evidence>
<name>A0ABQ2TP56_STRBA</name>
<evidence type="ECO:0000313" key="2">
    <source>
        <dbReference type="EMBL" id="GGS82966.1"/>
    </source>
</evidence>
<keyword evidence="3" id="KW-1185">Reference proteome</keyword>
<organism evidence="2 3">
    <name type="scientific">Streptomyces badius</name>
    <dbReference type="NCBI Taxonomy" id="1941"/>
    <lineage>
        <taxon>Bacteria</taxon>
        <taxon>Bacillati</taxon>
        <taxon>Actinomycetota</taxon>
        <taxon>Actinomycetes</taxon>
        <taxon>Kitasatosporales</taxon>
        <taxon>Streptomycetaceae</taxon>
        <taxon>Streptomyces</taxon>
    </lineage>
</organism>
<comment type="caution">
    <text evidence="2">The sequence shown here is derived from an EMBL/GenBank/DDBJ whole genome shotgun (WGS) entry which is preliminary data.</text>
</comment>
<dbReference type="Proteomes" id="UP000659767">
    <property type="component" value="Unassembled WGS sequence"/>
</dbReference>